<dbReference type="CDD" id="cd06261">
    <property type="entry name" value="TM_PBP2"/>
    <property type="match status" value="1"/>
</dbReference>
<dbReference type="STRING" id="309803.CTN_0250"/>
<comment type="subcellular location">
    <subcellularLocation>
        <location evidence="1 9">Cell membrane</location>
        <topology evidence="1 9">Multi-pass membrane protein</topology>
    </subcellularLocation>
</comment>
<dbReference type="InterPro" id="IPR000515">
    <property type="entry name" value="MetI-like"/>
</dbReference>
<dbReference type="HOGENOM" id="CLU_016047_1_2_0"/>
<dbReference type="Proteomes" id="UP000000445">
    <property type="component" value="Chromosome"/>
</dbReference>
<keyword evidence="8 9" id="KW-0472">Membrane</keyword>
<keyword evidence="3 9" id="KW-0813">Transport</keyword>
<evidence type="ECO:0000256" key="8">
    <source>
        <dbReference type="ARBA" id="ARBA00023136"/>
    </source>
</evidence>
<comment type="similarity">
    <text evidence="2">Belongs to the binding-protein-dependent transport system permease family. MalFG subfamily.</text>
</comment>
<evidence type="ECO:0000256" key="5">
    <source>
        <dbReference type="ARBA" id="ARBA00022597"/>
    </source>
</evidence>
<dbReference type="PANTHER" id="PTHR32243">
    <property type="entry name" value="MALTOSE TRANSPORT SYSTEM PERMEASE-RELATED"/>
    <property type="match status" value="1"/>
</dbReference>
<keyword evidence="4" id="KW-1003">Cell membrane</keyword>
<evidence type="ECO:0000259" key="10">
    <source>
        <dbReference type="PROSITE" id="PS50928"/>
    </source>
</evidence>
<feature type="domain" description="ABC transmembrane type-1" evidence="10">
    <location>
        <begin position="77"/>
        <end position="269"/>
    </location>
</feature>
<protein>
    <submittedName>
        <fullName evidence="11">Sugar ABC transporter, permease protein</fullName>
    </submittedName>
</protein>
<reference evidence="11 12" key="1">
    <citation type="journal article" date="2009" name="Biosci. Biotechnol. Biochem.">
        <title>WeGAS: a web-based microbial genome annotation system.</title>
        <authorList>
            <person name="Lee D."/>
            <person name="Seo H."/>
            <person name="Park C."/>
            <person name="Park K."/>
        </authorList>
    </citation>
    <scope>NUCLEOTIDE SEQUENCE [LARGE SCALE GENOMIC DNA]</scope>
    <source>
        <strain evidence="12">ATCC 49049 / DSM 4359 / NBRC 107923 / NS-E</strain>
    </source>
</reference>
<evidence type="ECO:0000313" key="12">
    <source>
        <dbReference type="Proteomes" id="UP000000445"/>
    </source>
</evidence>
<feature type="transmembrane region" description="Helical" evidence="9">
    <location>
        <begin position="201"/>
        <end position="225"/>
    </location>
</feature>
<feature type="transmembrane region" description="Helical" evidence="9">
    <location>
        <begin position="114"/>
        <end position="139"/>
    </location>
</feature>
<proteinExistence type="inferred from homology"/>
<evidence type="ECO:0000256" key="9">
    <source>
        <dbReference type="RuleBase" id="RU363032"/>
    </source>
</evidence>
<evidence type="ECO:0000256" key="7">
    <source>
        <dbReference type="ARBA" id="ARBA00022989"/>
    </source>
</evidence>
<evidence type="ECO:0000256" key="1">
    <source>
        <dbReference type="ARBA" id="ARBA00004651"/>
    </source>
</evidence>
<keyword evidence="12" id="KW-1185">Reference proteome</keyword>
<dbReference type="SUPFAM" id="SSF161098">
    <property type="entry name" value="MetI-like"/>
    <property type="match status" value="1"/>
</dbReference>
<accession>B9KBN0</accession>
<dbReference type="GO" id="GO:0005886">
    <property type="term" value="C:plasma membrane"/>
    <property type="evidence" value="ECO:0007669"/>
    <property type="project" value="UniProtKB-SubCell"/>
</dbReference>
<dbReference type="InterPro" id="IPR035906">
    <property type="entry name" value="MetI-like_sf"/>
</dbReference>
<dbReference type="PROSITE" id="PS50928">
    <property type="entry name" value="ABC_TM1"/>
    <property type="match status" value="1"/>
</dbReference>
<evidence type="ECO:0000256" key="6">
    <source>
        <dbReference type="ARBA" id="ARBA00022692"/>
    </source>
</evidence>
<name>B9KBN0_THENN</name>
<evidence type="ECO:0000313" key="11">
    <source>
        <dbReference type="EMBL" id="ACM22426.1"/>
    </source>
</evidence>
<dbReference type="Pfam" id="PF00528">
    <property type="entry name" value="BPD_transp_1"/>
    <property type="match status" value="1"/>
</dbReference>
<organism evidence="11 12">
    <name type="scientific">Thermotoga neapolitana (strain ATCC 49049 / DSM 4359 / NBRC 107923 / NS-E)</name>
    <dbReference type="NCBI Taxonomy" id="309803"/>
    <lineage>
        <taxon>Bacteria</taxon>
        <taxon>Thermotogati</taxon>
        <taxon>Thermotogota</taxon>
        <taxon>Thermotogae</taxon>
        <taxon>Thermotogales</taxon>
        <taxon>Thermotogaceae</taxon>
        <taxon>Thermotoga</taxon>
    </lineage>
</organism>
<evidence type="ECO:0000256" key="2">
    <source>
        <dbReference type="ARBA" id="ARBA00009047"/>
    </source>
</evidence>
<evidence type="ECO:0000256" key="4">
    <source>
        <dbReference type="ARBA" id="ARBA00022475"/>
    </source>
</evidence>
<dbReference type="InterPro" id="IPR050901">
    <property type="entry name" value="BP-dep_ABC_trans_perm"/>
</dbReference>
<dbReference type="Gene3D" id="1.10.3720.10">
    <property type="entry name" value="MetI-like"/>
    <property type="match status" value="1"/>
</dbReference>
<feature type="transmembrane region" description="Helical" evidence="9">
    <location>
        <begin position="16"/>
        <end position="39"/>
    </location>
</feature>
<dbReference type="KEGG" id="tna:CTN_0250"/>
<gene>
    <name evidence="11" type="ordered locus">CTN_0250</name>
</gene>
<dbReference type="EMBL" id="CP000916">
    <property type="protein sequence ID" value="ACM22426.1"/>
    <property type="molecule type" value="Genomic_DNA"/>
</dbReference>
<dbReference type="PANTHER" id="PTHR32243:SF50">
    <property type="entry name" value="MALTOSE_MALTODEXTRIN TRANSPORT SYSTEM PERMEASE PROTEIN MALG"/>
    <property type="match status" value="1"/>
</dbReference>
<feature type="transmembrane region" description="Helical" evidence="9">
    <location>
        <begin position="245"/>
        <end position="269"/>
    </location>
</feature>
<evidence type="ECO:0000256" key="3">
    <source>
        <dbReference type="ARBA" id="ARBA00022448"/>
    </source>
</evidence>
<keyword evidence="7 9" id="KW-1133">Transmembrane helix</keyword>
<keyword evidence="5" id="KW-0762">Sugar transport</keyword>
<dbReference type="GO" id="GO:0042956">
    <property type="term" value="P:maltodextrin transmembrane transport"/>
    <property type="evidence" value="ECO:0007669"/>
    <property type="project" value="TreeGrafter"/>
</dbReference>
<dbReference type="GO" id="GO:0015423">
    <property type="term" value="F:ABC-type maltose transporter activity"/>
    <property type="evidence" value="ECO:0007669"/>
    <property type="project" value="TreeGrafter"/>
</dbReference>
<sequence length="283" mass="32531">MMKLSFWQKNSEKIRNFVIILVLFLITSPILVGYVWLILRSFSEDLVNGFVPTKLTLKNWRFLWQEIKGYPNIWQTTLNTALLALGVMGIEVLITSLGGYALSRYDFPGRSSMMKFILALHAFPAISLMTAVFYLLWTLRLLDTLWGVILLKASLEVPWGTWIMKGFYDGIPWELEWAGLVDGYSRFEVWRKILLPLVKPGIAVTAIFAFLSGWSEFVFVNTFIFSQNLWTLSKYVKGFIGDYRFADYGLVTAVGLFYMIPTIIFFFFVSKHMIKLTIGGVKG</sequence>
<feature type="transmembrane region" description="Helical" evidence="9">
    <location>
        <begin position="81"/>
        <end position="102"/>
    </location>
</feature>
<dbReference type="eggNOG" id="COG0395">
    <property type="taxonomic scope" value="Bacteria"/>
</dbReference>
<keyword evidence="6 9" id="KW-0812">Transmembrane</keyword>
<dbReference type="AlphaFoldDB" id="B9KBN0"/>